<dbReference type="OrthoDB" id="331134at2759"/>
<organism evidence="2 3">
    <name type="scientific">Cystoisospora suis</name>
    <dbReference type="NCBI Taxonomy" id="483139"/>
    <lineage>
        <taxon>Eukaryota</taxon>
        <taxon>Sar</taxon>
        <taxon>Alveolata</taxon>
        <taxon>Apicomplexa</taxon>
        <taxon>Conoidasida</taxon>
        <taxon>Coccidia</taxon>
        <taxon>Eucoccidiorida</taxon>
        <taxon>Eimeriorina</taxon>
        <taxon>Sarcocystidae</taxon>
        <taxon>Cystoisospora</taxon>
    </lineage>
</organism>
<dbReference type="EMBL" id="MIGC01002079">
    <property type="protein sequence ID" value="PHJ21693.1"/>
    <property type="molecule type" value="Genomic_DNA"/>
</dbReference>
<feature type="region of interest" description="Disordered" evidence="1">
    <location>
        <begin position="413"/>
        <end position="460"/>
    </location>
</feature>
<dbReference type="GeneID" id="94427855"/>
<comment type="caution">
    <text evidence="2">The sequence shown here is derived from an EMBL/GenBank/DDBJ whole genome shotgun (WGS) entry which is preliminary data.</text>
</comment>
<dbReference type="RefSeq" id="XP_067923373.1">
    <property type="nucleotide sequence ID" value="XM_068064644.1"/>
</dbReference>
<gene>
    <name evidence="2" type="ORF">CSUI_004453</name>
</gene>
<evidence type="ECO:0000256" key="1">
    <source>
        <dbReference type="SAM" id="MobiDB-lite"/>
    </source>
</evidence>
<reference evidence="2 3" key="1">
    <citation type="journal article" date="2017" name="Int. J. Parasitol.">
        <title>The genome of the protozoan parasite Cystoisospora suis and a reverse vaccinology approach to identify vaccine candidates.</title>
        <authorList>
            <person name="Palmieri N."/>
            <person name="Shrestha A."/>
            <person name="Ruttkowski B."/>
            <person name="Beck T."/>
            <person name="Vogl C."/>
            <person name="Tomley F."/>
            <person name="Blake D.P."/>
            <person name="Joachim A."/>
        </authorList>
    </citation>
    <scope>NUCLEOTIDE SEQUENCE [LARGE SCALE GENOMIC DNA]</scope>
    <source>
        <strain evidence="2 3">Wien I</strain>
    </source>
</reference>
<dbReference type="AlphaFoldDB" id="A0A2C6L1F8"/>
<proteinExistence type="predicted"/>
<sequence length="460" mass="49530">MSMSETVKHNSKPPPEDIERQLGLPATTISSQLTSTFLTAGFKHYQRSGMTTGNAPQNFEPIHCPPPHTRADGGCCYHLHKEVQPRRFSLMPRFFRFRDRLRNSSAPSCRFPSPAVSNLNFSGPKAPLSLPSRVPFPASTAGLYSSPFISDDYQHPARPLPSSLNPGRPAASQGDVAPMPMYAVEEQPSYPFSGNLCPAPPIKPAMEVVPFPPDGSRPVTQPPAVKHGEGVASPDHNGNLVNSVEGGSAGSHLVHSRGNATVRAPTSAPVPLEDPALLGSFQDRCRSKSLTEANMPQLGTAADPLGAERPFYGGYLPEARHPLSPYEPRGPLAGRMAWPTPRSWLSSNAFQRSSRENIRRESYPVHSTVMPGGQPDPRLHDNSGWEPLVGMSQPVTVQDELASAILPSVQAAESRRLSSPEEAGGRVASAASTGETRRFSGLEQTGGTEAGAWQYMVQED</sequence>
<feature type="region of interest" description="Disordered" evidence="1">
    <location>
        <begin position="1"/>
        <end position="22"/>
    </location>
</feature>
<evidence type="ECO:0000313" key="3">
    <source>
        <dbReference type="Proteomes" id="UP000221165"/>
    </source>
</evidence>
<accession>A0A2C6L1F8</accession>
<evidence type="ECO:0000313" key="2">
    <source>
        <dbReference type="EMBL" id="PHJ21693.1"/>
    </source>
</evidence>
<name>A0A2C6L1F8_9APIC</name>
<keyword evidence="3" id="KW-1185">Reference proteome</keyword>
<protein>
    <submittedName>
        <fullName evidence="2">Uncharacterized protein</fullName>
    </submittedName>
</protein>
<feature type="region of interest" description="Disordered" evidence="1">
    <location>
        <begin position="213"/>
        <end position="275"/>
    </location>
</feature>
<dbReference type="Proteomes" id="UP000221165">
    <property type="component" value="Unassembled WGS sequence"/>
</dbReference>
<dbReference type="VEuPathDB" id="ToxoDB:CSUI_004453"/>